<keyword evidence="2" id="KW-0813">Transport</keyword>
<feature type="transmembrane region" description="Helical" evidence="6">
    <location>
        <begin position="200"/>
        <end position="220"/>
    </location>
</feature>
<dbReference type="EMBL" id="WJXO01000001">
    <property type="protein sequence ID" value="MRN37235.1"/>
    <property type="molecule type" value="Genomic_DNA"/>
</dbReference>
<protein>
    <submittedName>
        <fullName evidence="8">DASS family sodium-coupled anion symporter</fullName>
    </submittedName>
</protein>
<feature type="transmembrane region" description="Helical" evidence="6">
    <location>
        <begin position="28"/>
        <end position="60"/>
    </location>
</feature>
<comment type="subcellular location">
    <subcellularLocation>
        <location evidence="1">Membrane</location>
        <topology evidence="1">Multi-pass membrane protein</topology>
    </subcellularLocation>
</comment>
<keyword evidence="9" id="KW-1185">Reference proteome</keyword>
<comment type="caution">
    <text evidence="8">The sequence shown here is derived from an EMBL/GenBank/DDBJ whole genome shotgun (WGS) entry which is preliminary data.</text>
</comment>
<evidence type="ECO:0000313" key="8">
    <source>
        <dbReference type="EMBL" id="MRN37235.1"/>
    </source>
</evidence>
<feature type="transmembrane region" description="Helical" evidence="6">
    <location>
        <begin position="383"/>
        <end position="407"/>
    </location>
</feature>
<dbReference type="GO" id="GO:1905039">
    <property type="term" value="P:carboxylic acid transmembrane transport"/>
    <property type="evidence" value="ECO:0007669"/>
    <property type="project" value="UniProtKB-ARBA"/>
</dbReference>
<evidence type="ECO:0000259" key="7">
    <source>
        <dbReference type="Pfam" id="PF03600"/>
    </source>
</evidence>
<evidence type="ECO:0000256" key="5">
    <source>
        <dbReference type="ARBA" id="ARBA00023136"/>
    </source>
</evidence>
<evidence type="ECO:0000256" key="4">
    <source>
        <dbReference type="ARBA" id="ARBA00022989"/>
    </source>
</evidence>
<feature type="transmembrane region" description="Helical" evidence="6">
    <location>
        <begin position="299"/>
        <end position="320"/>
    </location>
</feature>
<dbReference type="PANTHER" id="PTHR10283">
    <property type="entry name" value="SOLUTE CARRIER FAMILY 13 MEMBER"/>
    <property type="match status" value="1"/>
</dbReference>
<name>A0A7X2GWE9_9NEIS</name>
<dbReference type="GO" id="GO:0005886">
    <property type="term" value="C:plasma membrane"/>
    <property type="evidence" value="ECO:0007669"/>
    <property type="project" value="TreeGrafter"/>
</dbReference>
<organism evidence="8 9">
    <name type="scientific">Neisseria brasiliensis</name>
    <dbReference type="NCBI Taxonomy" id="2666100"/>
    <lineage>
        <taxon>Bacteria</taxon>
        <taxon>Pseudomonadati</taxon>
        <taxon>Pseudomonadota</taxon>
        <taxon>Betaproteobacteria</taxon>
        <taxon>Neisseriales</taxon>
        <taxon>Neisseriaceae</taxon>
        <taxon>Neisseria</taxon>
    </lineage>
</organism>
<evidence type="ECO:0000256" key="1">
    <source>
        <dbReference type="ARBA" id="ARBA00004141"/>
    </source>
</evidence>
<evidence type="ECO:0000256" key="3">
    <source>
        <dbReference type="ARBA" id="ARBA00022692"/>
    </source>
</evidence>
<feature type="transmembrane region" description="Helical" evidence="6">
    <location>
        <begin position="157"/>
        <end position="180"/>
    </location>
</feature>
<gene>
    <name evidence="8" type="ORF">GJU80_01605</name>
</gene>
<evidence type="ECO:0000313" key="9">
    <source>
        <dbReference type="Proteomes" id="UP000486297"/>
    </source>
</evidence>
<dbReference type="Proteomes" id="UP000486297">
    <property type="component" value="Unassembled WGS sequence"/>
</dbReference>
<dbReference type="PANTHER" id="PTHR10283:SF82">
    <property type="entry name" value="SOLUTE CARRIER FAMILY 13 MEMBER 2"/>
    <property type="match status" value="1"/>
</dbReference>
<dbReference type="AlphaFoldDB" id="A0A7X2GWE9"/>
<dbReference type="InterPro" id="IPR001898">
    <property type="entry name" value="SLC13A/DASS"/>
</dbReference>
<dbReference type="NCBIfam" id="TIGR00785">
    <property type="entry name" value="dass"/>
    <property type="match status" value="1"/>
</dbReference>
<feature type="transmembrane region" description="Helical" evidence="6">
    <location>
        <begin position="72"/>
        <end position="92"/>
    </location>
</feature>
<reference evidence="8" key="1">
    <citation type="journal article" name="Emerg. Infect. Dis.">
        <title>Two cases of a newly characterized neisseria species.</title>
        <authorList>
            <person name="Mustapha M."/>
            <person name="Lemos A.P.S."/>
            <person name="Harrison L.H."/>
            <person name="Vantyne D."/>
            <person name="Sacchi C.T."/>
        </authorList>
    </citation>
    <scope>NUCLEOTIDE SEQUENCE</scope>
    <source>
        <strain evidence="8">N.95.16</strain>
    </source>
</reference>
<evidence type="ECO:0000256" key="2">
    <source>
        <dbReference type="ARBA" id="ARBA00022448"/>
    </source>
</evidence>
<dbReference type="Pfam" id="PF03600">
    <property type="entry name" value="CitMHS"/>
    <property type="match status" value="1"/>
</dbReference>
<dbReference type="GO" id="GO:0008514">
    <property type="term" value="F:organic anion transmembrane transporter activity"/>
    <property type="evidence" value="ECO:0007669"/>
    <property type="project" value="UniProtKB-ARBA"/>
</dbReference>
<sequence length="419" mass="44261">MITLVAALLSFGLYYILPYDAEANKGLAILLFVGIMWLTEAVHITVTALLIPVLAVVFHVPEMNTKTALANFADPIIYIFFGGFALAAAMHIQRLDRKLALKVIALSRGSFLTASLLIFAVAAFLSMWISNTATAAMMLPLALGMMSQLNPEKDRNIITFVLLGLAYSAGIGGIGTLVGSPPNAIAAKDLGLDFMGWMKYGLPMVLVLMPAMLVALFLVLKPDFKKINMGDVEHEDIPWNLHRILTVVVVVGTALAWMLSGKIAEATGITAIDSVIALTAVALVVILGTVGWREVARNVDLGVLLLFGGGITLSSLMQKIGASAALGNEVAQVLSGTSPLLVTIAVTVFIILLTNFTSNTASSALLIPMFASIAKQMGLPETALVLIISIGASCAFMLPVGTLTFAFQVQRSNAIGKGC</sequence>
<keyword evidence="3 6" id="KW-0812">Transmembrane</keyword>
<feature type="domain" description="Citrate transporter-like" evidence="7">
    <location>
        <begin position="35"/>
        <end position="387"/>
    </location>
</feature>
<feature type="transmembrane region" description="Helical" evidence="6">
    <location>
        <begin position="340"/>
        <end position="371"/>
    </location>
</feature>
<feature type="transmembrane region" description="Helical" evidence="6">
    <location>
        <begin position="241"/>
        <end position="259"/>
    </location>
</feature>
<keyword evidence="5 6" id="KW-0472">Membrane</keyword>
<evidence type="ECO:0000256" key="6">
    <source>
        <dbReference type="SAM" id="Phobius"/>
    </source>
</evidence>
<proteinExistence type="predicted"/>
<dbReference type="InterPro" id="IPR004680">
    <property type="entry name" value="Cit_transptr-like_dom"/>
</dbReference>
<feature type="transmembrane region" description="Helical" evidence="6">
    <location>
        <begin position="112"/>
        <end position="145"/>
    </location>
</feature>
<feature type="transmembrane region" description="Helical" evidence="6">
    <location>
        <begin position="271"/>
        <end position="292"/>
    </location>
</feature>
<keyword evidence="4 6" id="KW-1133">Transmembrane helix</keyword>
<accession>A0A7X2GWE9</accession>